<dbReference type="EMBL" id="JANYMP010000027">
    <property type="protein sequence ID" value="MCS7482852.1"/>
    <property type="molecule type" value="Genomic_DNA"/>
</dbReference>
<accession>A0A9X3AIA9</accession>
<dbReference type="Proteomes" id="UP001141259">
    <property type="component" value="Unassembled WGS sequence"/>
</dbReference>
<gene>
    <name evidence="1" type="ORF">NZH93_38905</name>
</gene>
<evidence type="ECO:0000313" key="2">
    <source>
        <dbReference type="Proteomes" id="UP001141259"/>
    </source>
</evidence>
<proteinExistence type="predicted"/>
<comment type="caution">
    <text evidence="1">The sequence shown here is derived from an EMBL/GenBank/DDBJ whole genome shotgun (WGS) entry which is preliminary data.</text>
</comment>
<organism evidence="1 2">
    <name type="scientific">Umezawaea endophytica</name>
    <dbReference type="NCBI Taxonomy" id="1654476"/>
    <lineage>
        <taxon>Bacteria</taxon>
        <taxon>Bacillati</taxon>
        <taxon>Actinomycetota</taxon>
        <taxon>Actinomycetes</taxon>
        <taxon>Pseudonocardiales</taxon>
        <taxon>Pseudonocardiaceae</taxon>
        <taxon>Umezawaea</taxon>
    </lineage>
</organism>
<reference evidence="1" key="1">
    <citation type="submission" date="2022-08" db="EMBL/GenBank/DDBJ databases">
        <authorList>
            <person name="Tistechok S."/>
            <person name="Samborskyy M."/>
            <person name="Roman I."/>
        </authorList>
    </citation>
    <scope>NUCLEOTIDE SEQUENCE</scope>
    <source>
        <strain evidence="1">DSM 103496</strain>
    </source>
</reference>
<evidence type="ECO:0000313" key="1">
    <source>
        <dbReference type="EMBL" id="MCS7482852.1"/>
    </source>
</evidence>
<dbReference type="RefSeq" id="WP_259628317.1">
    <property type="nucleotide sequence ID" value="NZ_JANYMP010000027.1"/>
</dbReference>
<protein>
    <submittedName>
        <fullName evidence="1">Uncharacterized protein</fullName>
    </submittedName>
</protein>
<keyword evidence="2" id="KW-1185">Reference proteome</keyword>
<name>A0A9X3AIA9_9PSEU</name>
<dbReference type="AlphaFoldDB" id="A0A9X3AIA9"/>
<sequence>MSWQQPVPGPHDLMVLTEMSHPCVRGCSGWWKLPAAEQAGLVELDGDSAVGNVARVNQHY</sequence>